<feature type="domain" description="PA" evidence="1">
    <location>
        <begin position="11"/>
        <end position="81"/>
    </location>
</feature>
<dbReference type="WBParaSite" id="SPAL_0001353300.1">
    <property type="protein sequence ID" value="SPAL_0001353300.1"/>
    <property type="gene ID" value="SPAL_0001353300"/>
</dbReference>
<protein>
    <submittedName>
        <fullName evidence="3">PA domain-containing protein</fullName>
    </submittedName>
</protein>
<dbReference type="PANTHER" id="PTHR10404:SF46">
    <property type="entry name" value="VACUOLAR PROTEIN SORTING-ASSOCIATED PROTEIN 70"/>
    <property type="match status" value="1"/>
</dbReference>
<reference evidence="3" key="1">
    <citation type="submission" date="2017-02" db="UniProtKB">
        <authorList>
            <consortium name="WormBaseParasite"/>
        </authorList>
    </citation>
    <scope>IDENTIFICATION</scope>
</reference>
<dbReference type="InterPro" id="IPR003137">
    <property type="entry name" value="PA_domain"/>
</dbReference>
<dbReference type="InterPro" id="IPR046450">
    <property type="entry name" value="PA_dom_sf"/>
</dbReference>
<dbReference type="AlphaFoldDB" id="A0A0N5C6G6"/>
<dbReference type="STRING" id="174720.A0A0N5C6G6"/>
<dbReference type="Pfam" id="PF02225">
    <property type="entry name" value="PA"/>
    <property type="match status" value="1"/>
</dbReference>
<dbReference type="InterPro" id="IPR039373">
    <property type="entry name" value="Peptidase_M28B"/>
</dbReference>
<keyword evidence="2" id="KW-1185">Reference proteome</keyword>
<accession>A0A0N5C6G6</accession>
<dbReference type="PANTHER" id="PTHR10404">
    <property type="entry name" value="N-ACETYLATED-ALPHA-LINKED ACIDIC DIPEPTIDASE"/>
    <property type="match status" value="1"/>
</dbReference>
<evidence type="ECO:0000259" key="1">
    <source>
        <dbReference type="Pfam" id="PF02225"/>
    </source>
</evidence>
<evidence type="ECO:0000313" key="3">
    <source>
        <dbReference type="WBParaSite" id="SPAL_0001353300.1"/>
    </source>
</evidence>
<dbReference type="Proteomes" id="UP000046392">
    <property type="component" value="Unplaced"/>
</dbReference>
<dbReference type="SUPFAM" id="SSF52025">
    <property type="entry name" value="PA domain"/>
    <property type="match status" value="1"/>
</dbReference>
<proteinExistence type="predicted"/>
<dbReference type="Gene3D" id="3.50.30.30">
    <property type="match status" value="1"/>
</dbReference>
<dbReference type="GO" id="GO:0004180">
    <property type="term" value="F:carboxypeptidase activity"/>
    <property type="evidence" value="ECO:0007669"/>
    <property type="project" value="TreeGrafter"/>
</dbReference>
<name>A0A0N5C6G6_STREA</name>
<sequence length="95" mass="10673">MASLCQELYCTGSVVYANYGKSDDYEVLDKKNISLKDRIILIKCGSNFRADKVNTDGVRGAKGVIIYSNPHEYALLLKKDNETFLHNIYLLDHGA</sequence>
<evidence type="ECO:0000313" key="2">
    <source>
        <dbReference type="Proteomes" id="UP000046392"/>
    </source>
</evidence>
<organism evidence="2 3">
    <name type="scientific">Strongyloides papillosus</name>
    <name type="common">Intestinal threadworm</name>
    <dbReference type="NCBI Taxonomy" id="174720"/>
    <lineage>
        <taxon>Eukaryota</taxon>
        <taxon>Metazoa</taxon>
        <taxon>Ecdysozoa</taxon>
        <taxon>Nematoda</taxon>
        <taxon>Chromadorea</taxon>
        <taxon>Rhabditida</taxon>
        <taxon>Tylenchina</taxon>
        <taxon>Panagrolaimomorpha</taxon>
        <taxon>Strongyloidoidea</taxon>
        <taxon>Strongyloididae</taxon>
        <taxon>Strongyloides</taxon>
    </lineage>
</organism>